<feature type="domain" description="NmrA-like" evidence="1">
    <location>
        <begin position="2"/>
        <end position="97"/>
    </location>
</feature>
<protein>
    <submittedName>
        <fullName evidence="2">Nucleotide-diphosphate-sugar epimerase</fullName>
    </submittedName>
</protein>
<comment type="caution">
    <text evidence="2">The sequence shown here is derived from an EMBL/GenBank/DDBJ whole genome shotgun (WGS) entry which is preliminary data.</text>
</comment>
<evidence type="ECO:0000313" key="2">
    <source>
        <dbReference type="EMBL" id="GGU50443.1"/>
    </source>
</evidence>
<dbReference type="EMBL" id="BMTP01000011">
    <property type="protein sequence ID" value="GGU50443.1"/>
    <property type="molecule type" value="Genomic_DNA"/>
</dbReference>
<dbReference type="SUPFAM" id="SSF51735">
    <property type="entry name" value="NAD(P)-binding Rossmann-fold domains"/>
    <property type="match status" value="1"/>
</dbReference>
<keyword evidence="3" id="KW-1185">Reference proteome</keyword>
<name>A0A918HZX6_9ACTN</name>
<evidence type="ECO:0000259" key="1">
    <source>
        <dbReference type="Pfam" id="PF05368"/>
    </source>
</evidence>
<evidence type="ECO:0000313" key="3">
    <source>
        <dbReference type="Proteomes" id="UP000636661"/>
    </source>
</evidence>
<dbReference type="PANTHER" id="PTHR43162">
    <property type="match status" value="1"/>
</dbReference>
<sequence length="277" mass="29566">MTILVTGGTGNLGRHIAEQLRLTGRTVRVLTRDAGVARPPAGVELVEGDLEQPSSLAAALDGVDALHLLSTTGADHAPLRTGGEILTMAAEAGVRRITVMSPGDGQELDEAVRGSSLEWTFLWPIDLMSNTLGWGDTIRAEGRVREPYGDRRTASVHEKDVADVVSVILTNGGHAGRSYVLTGPQALSPADKTAALAAATGHEIHFTHLTDRQARELWRAQGWPEEGIDFMLNMWATVPTTVADVTTSVERVTGHPPRSFAQWATAHAATFRSVGSE</sequence>
<dbReference type="InterPro" id="IPR051604">
    <property type="entry name" value="Ergot_Alk_Oxidoreductase"/>
</dbReference>
<dbReference type="Proteomes" id="UP000636661">
    <property type="component" value="Unassembled WGS sequence"/>
</dbReference>
<proteinExistence type="predicted"/>
<dbReference type="Gene3D" id="3.90.25.10">
    <property type="entry name" value="UDP-galactose 4-epimerase, domain 1"/>
    <property type="match status" value="1"/>
</dbReference>
<dbReference type="AlphaFoldDB" id="A0A918HZX6"/>
<accession>A0A918HZX6</accession>
<dbReference type="RefSeq" id="WP_189552649.1">
    <property type="nucleotide sequence ID" value="NZ_BMTP01000011.1"/>
</dbReference>
<reference evidence="2" key="1">
    <citation type="journal article" date="2014" name="Int. J. Syst. Evol. Microbiol.">
        <title>Complete genome sequence of Corynebacterium casei LMG S-19264T (=DSM 44701T), isolated from a smear-ripened cheese.</title>
        <authorList>
            <consortium name="US DOE Joint Genome Institute (JGI-PGF)"/>
            <person name="Walter F."/>
            <person name="Albersmeier A."/>
            <person name="Kalinowski J."/>
            <person name="Ruckert C."/>
        </authorList>
    </citation>
    <scope>NUCLEOTIDE SEQUENCE</scope>
    <source>
        <strain evidence="2">JCM 4391</strain>
    </source>
</reference>
<gene>
    <name evidence="2" type="ORF">GCM10010274_43960</name>
</gene>
<dbReference type="InterPro" id="IPR008030">
    <property type="entry name" value="NmrA-like"/>
</dbReference>
<dbReference type="InterPro" id="IPR036291">
    <property type="entry name" value="NAD(P)-bd_dom_sf"/>
</dbReference>
<dbReference type="Pfam" id="PF05368">
    <property type="entry name" value="NmrA"/>
    <property type="match status" value="1"/>
</dbReference>
<reference evidence="2" key="2">
    <citation type="submission" date="2020-09" db="EMBL/GenBank/DDBJ databases">
        <authorList>
            <person name="Sun Q."/>
            <person name="Ohkuma M."/>
        </authorList>
    </citation>
    <scope>NUCLEOTIDE SEQUENCE</scope>
    <source>
        <strain evidence="2">JCM 4391</strain>
    </source>
</reference>
<organism evidence="2 3">
    <name type="scientific">Streptomyces lavendofoliae</name>
    <dbReference type="NCBI Taxonomy" id="67314"/>
    <lineage>
        <taxon>Bacteria</taxon>
        <taxon>Bacillati</taxon>
        <taxon>Actinomycetota</taxon>
        <taxon>Actinomycetes</taxon>
        <taxon>Kitasatosporales</taxon>
        <taxon>Streptomycetaceae</taxon>
        <taxon>Streptomyces</taxon>
    </lineage>
</organism>
<dbReference type="Gene3D" id="3.40.50.720">
    <property type="entry name" value="NAD(P)-binding Rossmann-like Domain"/>
    <property type="match status" value="1"/>
</dbReference>
<dbReference type="PANTHER" id="PTHR43162:SF1">
    <property type="entry name" value="PRESTALK A DIFFERENTIATION PROTEIN A"/>
    <property type="match status" value="1"/>
</dbReference>